<feature type="domain" description="PA14" evidence="2">
    <location>
        <begin position="40"/>
        <end position="190"/>
    </location>
</feature>
<dbReference type="InterPro" id="IPR011658">
    <property type="entry name" value="PA14_dom"/>
</dbReference>
<name>A0A0H5D4N2_9RHOB</name>
<gene>
    <name evidence="3" type="ORF">NIT7321_02553</name>
</gene>
<dbReference type="Pfam" id="PF07691">
    <property type="entry name" value="PA14"/>
    <property type="match status" value="1"/>
</dbReference>
<dbReference type="PROSITE" id="PS51820">
    <property type="entry name" value="PA14"/>
    <property type="match status" value="1"/>
</dbReference>
<evidence type="ECO:0000259" key="2">
    <source>
        <dbReference type="PROSITE" id="PS51820"/>
    </source>
</evidence>
<dbReference type="EMBL" id="CVRL01000035">
    <property type="protein sequence ID" value="CRL11683.1"/>
    <property type="molecule type" value="Genomic_DNA"/>
</dbReference>
<feature type="signal peptide" evidence="1">
    <location>
        <begin position="1"/>
        <end position="26"/>
    </location>
</feature>
<protein>
    <submittedName>
        <fullName evidence="3">PA14 domain protein</fullName>
    </submittedName>
</protein>
<dbReference type="InterPro" id="IPR037524">
    <property type="entry name" value="PA14/GLEYA"/>
</dbReference>
<dbReference type="STRING" id="481446.NIT7645_03848"/>
<accession>A0A0H5D4N2</accession>
<proteinExistence type="predicted"/>
<feature type="chain" id="PRO_5005217298" evidence="1">
    <location>
        <begin position="27"/>
        <end position="193"/>
    </location>
</feature>
<reference evidence="4" key="1">
    <citation type="submission" date="2015-05" db="EMBL/GenBank/DDBJ databases">
        <authorList>
            <person name="Rodrigo-Torres Lidia"/>
            <person name="Arahal R.David."/>
        </authorList>
    </citation>
    <scope>NUCLEOTIDE SEQUENCE [LARGE SCALE GENOMIC DNA]</scope>
    <source>
        <strain evidence="4">CECT 7321</strain>
    </source>
</reference>
<keyword evidence="4" id="KW-1185">Reference proteome</keyword>
<dbReference type="Proteomes" id="UP000043764">
    <property type="component" value="Unassembled WGS sequence"/>
</dbReference>
<dbReference type="RefSeq" id="WP_050673680.1">
    <property type="nucleotide sequence ID" value="NZ_CVRL01000035.1"/>
</dbReference>
<dbReference type="AlphaFoldDB" id="A0A0H5D4N2"/>
<evidence type="ECO:0000313" key="4">
    <source>
        <dbReference type="Proteomes" id="UP000043764"/>
    </source>
</evidence>
<evidence type="ECO:0000313" key="3">
    <source>
        <dbReference type="EMBL" id="CRL11683.1"/>
    </source>
</evidence>
<sequence>MSFTRFLGLAAAAAISLSASATLSLAAPLQLKPADPQPKGLKPGLSVRYAYPSDVKTLSGARAALKRGKAGPPLAGLDYADTDIGQKTLTSERAENVAADIKGYVRFEAAGVYTIDFLVNDGLRARVGGQVVGEFDGRQPCDSTFSVDVSVPTAGWYPVDILYFQRTKTSCLHMRMAPKGSRPTWVANSAFGR</sequence>
<keyword evidence="1" id="KW-0732">Signal</keyword>
<organism evidence="3 4">
    <name type="scientific">Phaeobacter italicus</name>
    <dbReference type="NCBI Taxonomy" id="481446"/>
    <lineage>
        <taxon>Bacteria</taxon>
        <taxon>Pseudomonadati</taxon>
        <taxon>Pseudomonadota</taxon>
        <taxon>Alphaproteobacteria</taxon>
        <taxon>Rhodobacterales</taxon>
        <taxon>Roseobacteraceae</taxon>
        <taxon>Phaeobacter</taxon>
    </lineage>
</organism>
<evidence type="ECO:0000256" key="1">
    <source>
        <dbReference type="SAM" id="SignalP"/>
    </source>
</evidence>